<gene>
    <name evidence="3" type="ORF">H9826_07840</name>
</gene>
<protein>
    <submittedName>
        <fullName evidence="3">DNA repair exonuclease</fullName>
    </submittedName>
</protein>
<dbReference type="PANTHER" id="PTHR30337">
    <property type="entry name" value="COMPONENT OF ATP-DEPENDENT DSDNA EXONUCLEASE"/>
    <property type="match status" value="1"/>
</dbReference>
<dbReference type="InterPro" id="IPR029052">
    <property type="entry name" value="Metallo-depent_PP-like"/>
</dbReference>
<dbReference type="Pfam" id="PF00149">
    <property type="entry name" value="Metallophos"/>
    <property type="match status" value="1"/>
</dbReference>
<dbReference type="AlphaFoldDB" id="A0A9D1Z5P8"/>
<proteinExistence type="predicted"/>
<evidence type="ECO:0000259" key="2">
    <source>
        <dbReference type="Pfam" id="PF00149"/>
    </source>
</evidence>
<organism evidence="3 4">
    <name type="scientific">Candidatus Intestinimonas merdavium</name>
    <dbReference type="NCBI Taxonomy" id="2838622"/>
    <lineage>
        <taxon>Bacteria</taxon>
        <taxon>Bacillati</taxon>
        <taxon>Bacillota</taxon>
        <taxon>Clostridia</taxon>
        <taxon>Eubacteriales</taxon>
        <taxon>Intestinimonas</taxon>
    </lineage>
</organism>
<dbReference type="InterPro" id="IPR041796">
    <property type="entry name" value="Mre11_N"/>
</dbReference>
<dbReference type="CDD" id="cd00840">
    <property type="entry name" value="MPP_Mre11_N"/>
    <property type="match status" value="1"/>
</dbReference>
<dbReference type="SUPFAM" id="SSF56300">
    <property type="entry name" value="Metallo-dependent phosphatases"/>
    <property type="match status" value="1"/>
</dbReference>
<comment type="caution">
    <text evidence="3">The sequence shown here is derived from an EMBL/GenBank/DDBJ whole genome shotgun (WGS) entry which is preliminary data.</text>
</comment>
<dbReference type="Gene3D" id="3.60.21.10">
    <property type="match status" value="1"/>
</dbReference>
<dbReference type="GO" id="GO:0004527">
    <property type="term" value="F:exonuclease activity"/>
    <property type="evidence" value="ECO:0007669"/>
    <property type="project" value="UniProtKB-KW"/>
</dbReference>
<accession>A0A9D1Z5P8</accession>
<keyword evidence="1" id="KW-0378">Hydrolase</keyword>
<dbReference type="InterPro" id="IPR004843">
    <property type="entry name" value="Calcineurin-like_PHP"/>
</dbReference>
<dbReference type="Proteomes" id="UP000886824">
    <property type="component" value="Unassembled WGS sequence"/>
</dbReference>
<keyword evidence="3" id="KW-0269">Exonuclease</keyword>
<evidence type="ECO:0000256" key="1">
    <source>
        <dbReference type="ARBA" id="ARBA00022801"/>
    </source>
</evidence>
<dbReference type="PANTHER" id="PTHR30337:SF7">
    <property type="entry name" value="PHOSPHOESTERASE"/>
    <property type="match status" value="1"/>
</dbReference>
<reference evidence="3" key="2">
    <citation type="submission" date="2021-04" db="EMBL/GenBank/DDBJ databases">
        <authorList>
            <person name="Gilroy R."/>
        </authorList>
    </citation>
    <scope>NUCLEOTIDE SEQUENCE</scope>
    <source>
        <strain evidence="3">CHK33-7979</strain>
    </source>
</reference>
<keyword evidence="3" id="KW-0540">Nuclease</keyword>
<dbReference type="InterPro" id="IPR050535">
    <property type="entry name" value="DNA_Repair-Maintenance_Comp"/>
</dbReference>
<evidence type="ECO:0000313" key="4">
    <source>
        <dbReference type="Proteomes" id="UP000886824"/>
    </source>
</evidence>
<dbReference type="EMBL" id="DXCX01000082">
    <property type="protein sequence ID" value="HIY73868.1"/>
    <property type="molecule type" value="Genomic_DNA"/>
</dbReference>
<sequence>MLHILHGADLHLDAPFTGLSAEQARTRRAELRELPGRLADLAREREADLLLLSGDLFDGADPYAETAQTLARALGQAGCPVFIAPGNHDPYGPRSPYALLPWPENVHIFQSAALEPIPMPKLGCTLWGAAFTSPSREDSPLSGFSVPAGDGGVHIGVLHADVAGRGRYAPLPEEDIAASGLTYLALGHVHACSGLRRAGDVFWAYPGCPEGRGFDELGEKGCLWVTVEDGGGVEAEFLPLAKRRYRLVEADLSQAESPRAALLSALPDDAQNDILRVVLTGESDLDGVDLVPLKALAGERCWSADLRDHTTVRRDLWSRAEEDTLTGLFLRQMRLRLDQAEEEDERERLEEAVRFGLAALEHREEPMA</sequence>
<feature type="domain" description="Calcineurin-like phosphoesterase" evidence="2">
    <location>
        <begin position="3"/>
        <end position="190"/>
    </location>
</feature>
<reference evidence="3" key="1">
    <citation type="journal article" date="2021" name="PeerJ">
        <title>Extensive microbial diversity within the chicken gut microbiome revealed by metagenomics and culture.</title>
        <authorList>
            <person name="Gilroy R."/>
            <person name="Ravi A."/>
            <person name="Getino M."/>
            <person name="Pursley I."/>
            <person name="Horton D.L."/>
            <person name="Alikhan N.F."/>
            <person name="Baker D."/>
            <person name="Gharbi K."/>
            <person name="Hall N."/>
            <person name="Watson M."/>
            <person name="Adriaenssens E.M."/>
            <person name="Foster-Nyarko E."/>
            <person name="Jarju S."/>
            <person name="Secka A."/>
            <person name="Antonio M."/>
            <person name="Oren A."/>
            <person name="Chaudhuri R.R."/>
            <person name="La Ragione R."/>
            <person name="Hildebrand F."/>
            <person name="Pallen M.J."/>
        </authorList>
    </citation>
    <scope>NUCLEOTIDE SEQUENCE</scope>
    <source>
        <strain evidence="3">CHK33-7979</strain>
    </source>
</reference>
<evidence type="ECO:0000313" key="3">
    <source>
        <dbReference type="EMBL" id="HIY73868.1"/>
    </source>
</evidence>
<name>A0A9D1Z5P8_9FIRM</name>